<accession>A0ABR6KYT0</accession>
<reference evidence="2 3" key="1">
    <citation type="submission" date="2020-08" db="EMBL/GenBank/DDBJ databases">
        <title>Genomic Encyclopedia of Type Strains, Phase IV (KMG-IV): sequencing the most valuable type-strain genomes for metagenomic binning, comparative biology and taxonomic classification.</title>
        <authorList>
            <person name="Goeker M."/>
        </authorList>
    </citation>
    <scope>NUCLEOTIDE SEQUENCE [LARGE SCALE GENOMIC DNA]</scope>
    <source>
        <strain evidence="2 3">DSM 7050</strain>
    </source>
</reference>
<gene>
    <name evidence="2" type="ORF">GGQ99_001322</name>
</gene>
<feature type="transmembrane region" description="Helical" evidence="1">
    <location>
        <begin position="35"/>
        <end position="58"/>
    </location>
</feature>
<dbReference type="Proteomes" id="UP000539538">
    <property type="component" value="Unassembled WGS sequence"/>
</dbReference>
<dbReference type="EMBL" id="JACHOT010000001">
    <property type="protein sequence ID" value="MBB4649600.1"/>
    <property type="molecule type" value="Genomic_DNA"/>
</dbReference>
<evidence type="ECO:0000256" key="1">
    <source>
        <dbReference type="SAM" id="Phobius"/>
    </source>
</evidence>
<keyword evidence="1" id="KW-1133">Transmembrane helix</keyword>
<keyword evidence="3" id="KW-1185">Reference proteome</keyword>
<comment type="caution">
    <text evidence="2">The sequence shown here is derived from an EMBL/GenBank/DDBJ whole genome shotgun (WGS) entry which is preliminary data.</text>
</comment>
<evidence type="ECO:0000313" key="2">
    <source>
        <dbReference type="EMBL" id="MBB4649600.1"/>
    </source>
</evidence>
<keyword evidence="1" id="KW-0812">Transmembrane</keyword>
<name>A0ABR6KYT0_9HYPH</name>
<sequence>MTWLASTLYALGVVGAASAVSRGPDGRYVPTGLREYVVIICWPLAVGAALGLGLFTFVRRGWRP</sequence>
<organism evidence="2 3">
    <name type="scientific">Aminobacter niigataensis</name>
    <dbReference type="NCBI Taxonomy" id="83265"/>
    <lineage>
        <taxon>Bacteria</taxon>
        <taxon>Pseudomonadati</taxon>
        <taxon>Pseudomonadota</taxon>
        <taxon>Alphaproteobacteria</taxon>
        <taxon>Hyphomicrobiales</taxon>
        <taxon>Phyllobacteriaceae</taxon>
        <taxon>Aminobacter</taxon>
    </lineage>
</organism>
<protein>
    <submittedName>
        <fullName evidence="2">Uncharacterized protein</fullName>
    </submittedName>
</protein>
<proteinExistence type="predicted"/>
<evidence type="ECO:0000313" key="3">
    <source>
        <dbReference type="Proteomes" id="UP000539538"/>
    </source>
</evidence>
<keyword evidence="1" id="KW-0472">Membrane</keyword>